<evidence type="ECO:0000256" key="7">
    <source>
        <dbReference type="RuleBase" id="RU362055"/>
    </source>
</evidence>
<dbReference type="Gene3D" id="3.40.1090.10">
    <property type="entry name" value="Cytosolic phospholipase A2 catalytic domain"/>
    <property type="match status" value="1"/>
</dbReference>
<keyword evidence="7" id="KW-1133">Transmembrane helix</keyword>
<dbReference type="PANTHER" id="PTHR14226:SF66">
    <property type="entry name" value="TRIACYLGLYCEROL LIPASE PTL2"/>
    <property type="match status" value="1"/>
</dbReference>
<proteinExistence type="inferred from homology"/>
<dbReference type="GO" id="GO:0016042">
    <property type="term" value="P:lipid catabolic process"/>
    <property type="evidence" value="ECO:0007669"/>
    <property type="project" value="UniProtKB-KW"/>
</dbReference>
<keyword evidence="4 7" id="KW-0442">Lipid degradation</keyword>
<comment type="function">
    <text evidence="7">Lipid hydrolase.</text>
</comment>
<comment type="subcellular location">
    <subcellularLocation>
        <location evidence="7">Membrane</location>
        <topology evidence="7">Single-pass membrane protein</topology>
    </subcellularLocation>
</comment>
<dbReference type="Proteomes" id="UP001197093">
    <property type="component" value="Unassembled WGS sequence"/>
</dbReference>
<dbReference type="EC" id="3.1.1.-" evidence="7"/>
<dbReference type="GO" id="GO:0006641">
    <property type="term" value="P:triglyceride metabolic process"/>
    <property type="evidence" value="ECO:0007669"/>
    <property type="project" value="UniProtKB-ARBA"/>
</dbReference>
<name>A0AAD4I1T2_9PEZI</name>
<sequence>MAGSDKEPPDSLHLPSRTYGFPPEAFDWSRLPDVDTNFISPEDVEAFIQALSAPDPISPTPDDPSGSSSYRLNSPVQRRGSSSFDFDVTRRATASSLSLPDEDRGSRDAAAAAAAAAGVAAPGGPRTPSSLSRRPSSSSLFITARNDWAPVNEKVVRDKESKRKRKKSRKKARSKDETREGYLYSLLKWPFLLIVLAWILGLSVAYLAIRTYIYVYEQFIAWRGQRARLRRAMRATSTYRDWVAAARRMDDFFGNGRWKEADDFAYYDSGTVRRVLEQMRKCRRQAERGEATGEAKQAVEDLKVMIEACVKNNWAGVEHPRLYSQTYYGTKNLVQNYIDELERSIKFLIDTNQLSKEEKRVMFKGICANYGRTALCLSGGATFAYYHFGLIKALLEEDYLPDIITGTSGGALVAALVATRTNDELKQLLVPALAHRITACHESMDVWLRRWWATGARFDSVEWARACSWFTRGSMTFREAYERTGRILNVSCVPADPHSPTILCNYLTSPDCVICQPARQPLLLSSRGSVGSPVTHRRGRGWRGGYLGSAMEQYIKLDLTKWLRVLRQLELLPRLLGQDWSMLWLQTFGGTVTIWPKCVVSDFWRILSDPDMGTLARMMHEGQQSAYPTMKFIGNRLRVERLVEKGRRESRIGRKGVDTLLDVGGSGSGAGAGWDRRGSIESILSEDDLRSLLKKRERDHSTGTDDETTESGGDADDGMVFSGDDAEREIRAERVDEGKVATPMGLAGAEEQS</sequence>
<feature type="region of interest" description="Disordered" evidence="8">
    <location>
        <begin position="153"/>
        <end position="174"/>
    </location>
</feature>
<dbReference type="InterPro" id="IPR050301">
    <property type="entry name" value="NTE"/>
</dbReference>
<dbReference type="GO" id="GO:0016020">
    <property type="term" value="C:membrane"/>
    <property type="evidence" value="ECO:0007669"/>
    <property type="project" value="UniProtKB-SubCell"/>
</dbReference>
<comment type="caution">
    <text evidence="10">The sequence shown here is derived from an EMBL/GenBank/DDBJ whole genome shotgun (WGS) entry which is preliminary data.</text>
</comment>
<dbReference type="CDD" id="cd07232">
    <property type="entry name" value="Pat_PLPL"/>
    <property type="match status" value="1"/>
</dbReference>
<feature type="region of interest" description="Disordered" evidence="8">
    <location>
        <begin position="694"/>
        <end position="753"/>
    </location>
</feature>
<gene>
    <name evidence="10" type="ORF">NEMBOFW57_000568</name>
</gene>
<keyword evidence="11" id="KW-1185">Reference proteome</keyword>
<feature type="domain" description="PNPLA" evidence="9">
    <location>
        <begin position="375"/>
        <end position="558"/>
    </location>
</feature>
<feature type="short sequence motif" description="GXSXG" evidence="6">
    <location>
        <begin position="406"/>
        <end position="410"/>
    </location>
</feature>
<evidence type="ECO:0000256" key="3">
    <source>
        <dbReference type="ARBA" id="ARBA00022801"/>
    </source>
</evidence>
<dbReference type="PROSITE" id="PS51635">
    <property type="entry name" value="PNPLA"/>
    <property type="match status" value="1"/>
</dbReference>
<evidence type="ECO:0000256" key="5">
    <source>
        <dbReference type="ARBA" id="ARBA00023098"/>
    </source>
</evidence>
<evidence type="ECO:0000256" key="6">
    <source>
        <dbReference type="PROSITE-ProRule" id="PRU01161"/>
    </source>
</evidence>
<comment type="caution">
    <text evidence="6">Lacks conserved residue(s) required for the propagation of feature annotation.</text>
</comment>
<evidence type="ECO:0000256" key="2">
    <source>
        <dbReference type="ARBA" id="ARBA00006104"/>
    </source>
</evidence>
<dbReference type="Pfam" id="PF11815">
    <property type="entry name" value="DUF3336"/>
    <property type="match status" value="1"/>
</dbReference>
<feature type="compositionally biased region" description="Acidic residues" evidence="8">
    <location>
        <begin position="704"/>
        <end position="717"/>
    </location>
</feature>
<dbReference type="InterPro" id="IPR002641">
    <property type="entry name" value="PNPLA_dom"/>
</dbReference>
<dbReference type="EMBL" id="JAHCVI010000001">
    <property type="protein sequence ID" value="KAG7290565.1"/>
    <property type="molecule type" value="Genomic_DNA"/>
</dbReference>
<comment type="function">
    <text evidence="1">Probable lipid hydrolase.</text>
</comment>
<dbReference type="PANTHER" id="PTHR14226">
    <property type="entry name" value="NEUROPATHY TARGET ESTERASE/SWISS CHEESE D.MELANOGASTER"/>
    <property type="match status" value="1"/>
</dbReference>
<dbReference type="AlphaFoldDB" id="A0AAD4I1T2"/>
<keyword evidence="7" id="KW-0472">Membrane</keyword>
<evidence type="ECO:0000256" key="8">
    <source>
        <dbReference type="SAM" id="MobiDB-lite"/>
    </source>
</evidence>
<evidence type="ECO:0000313" key="10">
    <source>
        <dbReference type="EMBL" id="KAG7290565.1"/>
    </source>
</evidence>
<feature type="compositionally biased region" description="Basic and acidic residues" evidence="8">
    <location>
        <begin position="694"/>
        <end position="703"/>
    </location>
</feature>
<feature type="compositionally biased region" description="Polar residues" evidence="8">
    <location>
        <begin position="70"/>
        <end position="84"/>
    </location>
</feature>
<dbReference type="InterPro" id="IPR021771">
    <property type="entry name" value="Triacylglycerol_lipase_N"/>
</dbReference>
<evidence type="ECO:0000313" key="11">
    <source>
        <dbReference type="Proteomes" id="UP001197093"/>
    </source>
</evidence>
<feature type="region of interest" description="Disordered" evidence="8">
    <location>
        <begin position="49"/>
        <end position="87"/>
    </location>
</feature>
<keyword evidence="5 7" id="KW-0443">Lipid metabolism</keyword>
<reference evidence="10" key="1">
    <citation type="submission" date="2023-02" db="EMBL/GenBank/DDBJ databases">
        <authorList>
            <person name="Palmer J.M."/>
        </authorList>
    </citation>
    <scope>NUCLEOTIDE SEQUENCE</scope>
    <source>
        <strain evidence="10">FW57</strain>
    </source>
</reference>
<organism evidence="10 11">
    <name type="scientific">Staphylotrichum longicolle</name>
    <dbReference type="NCBI Taxonomy" id="669026"/>
    <lineage>
        <taxon>Eukaryota</taxon>
        <taxon>Fungi</taxon>
        <taxon>Dikarya</taxon>
        <taxon>Ascomycota</taxon>
        <taxon>Pezizomycotina</taxon>
        <taxon>Sordariomycetes</taxon>
        <taxon>Sordariomycetidae</taxon>
        <taxon>Sordariales</taxon>
        <taxon>Chaetomiaceae</taxon>
        <taxon>Staphylotrichum</taxon>
    </lineage>
</organism>
<feature type="compositionally biased region" description="Basic and acidic residues" evidence="8">
    <location>
        <begin position="728"/>
        <end position="739"/>
    </location>
</feature>
<comment type="similarity">
    <text evidence="2 7">Belongs to the PLPL family.</text>
</comment>
<feature type="region of interest" description="Disordered" evidence="8">
    <location>
        <begin position="116"/>
        <end position="136"/>
    </location>
</feature>
<feature type="transmembrane region" description="Helical" evidence="7">
    <location>
        <begin position="189"/>
        <end position="209"/>
    </location>
</feature>
<keyword evidence="7" id="KW-0812">Transmembrane</keyword>
<feature type="compositionally biased region" description="Basic residues" evidence="8">
    <location>
        <begin position="162"/>
        <end position="173"/>
    </location>
</feature>
<evidence type="ECO:0000256" key="4">
    <source>
        <dbReference type="ARBA" id="ARBA00022963"/>
    </source>
</evidence>
<keyword evidence="3 7" id="KW-0378">Hydrolase</keyword>
<evidence type="ECO:0000259" key="9">
    <source>
        <dbReference type="PROSITE" id="PS51635"/>
    </source>
</evidence>
<dbReference type="Pfam" id="PF01734">
    <property type="entry name" value="Patatin"/>
    <property type="match status" value="1"/>
</dbReference>
<dbReference type="InterPro" id="IPR016035">
    <property type="entry name" value="Acyl_Trfase/lysoPLipase"/>
</dbReference>
<evidence type="ECO:0000256" key="1">
    <source>
        <dbReference type="ARBA" id="ARBA00002682"/>
    </source>
</evidence>
<dbReference type="SUPFAM" id="SSF52151">
    <property type="entry name" value="FabD/lysophospholipase-like"/>
    <property type="match status" value="1"/>
</dbReference>
<dbReference type="GO" id="GO:0004806">
    <property type="term" value="F:triacylglycerol lipase activity"/>
    <property type="evidence" value="ECO:0007669"/>
    <property type="project" value="InterPro"/>
</dbReference>
<accession>A0AAD4I1T2</accession>
<protein>
    <recommendedName>
        <fullName evidence="7">Patatin-like phospholipase domain-containing protein</fullName>
        <ecNumber evidence="7">3.1.1.-</ecNumber>
    </recommendedName>
</protein>